<dbReference type="AlphaFoldDB" id="A0A4P9XSW1"/>
<gene>
    <name evidence="3" type="ORF">THASP1DRAFT_22903</name>
</gene>
<proteinExistence type="predicted"/>
<name>A0A4P9XSW1_9FUNG</name>
<keyword evidence="2" id="KW-0732">Signal</keyword>
<feature type="signal peptide" evidence="2">
    <location>
        <begin position="1"/>
        <end position="22"/>
    </location>
</feature>
<keyword evidence="4" id="KW-1185">Reference proteome</keyword>
<dbReference type="EMBL" id="KZ992529">
    <property type="protein sequence ID" value="RKP09245.1"/>
    <property type="molecule type" value="Genomic_DNA"/>
</dbReference>
<feature type="chain" id="PRO_5020939401" evidence="2">
    <location>
        <begin position="23"/>
        <end position="253"/>
    </location>
</feature>
<reference evidence="4" key="1">
    <citation type="journal article" date="2018" name="Nat. Microbiol.">
        <title>Leveraging single-cell genomics to expand the fungal tree of life.</title>
        <authorList>
            <person name="Ahrendt S.R."/>
            <person name="Quandt C.A."/>
            <person name="Ciobanu D."/>
            <person name="Clum A."/>
            <person name="Salamov A."/>
            <person name="Andreopoulos B."/>
            <person name="Cheng J.F."/>
            <person name="Woyke T."/>
            <person name="Pelin A."/>
            <person name="Henrissat B."/>
            <person name="Reynolds N.K."/>
            <person name="Benny G.L."/>
            <person name="Smith M.E."/>
            <person name="James T.Y."/>
            <person name="Grigoriev I.V."/>
        </authorList>
    </citation>
    <scope>NUCLEOTIDE SEQUENCE [LARGE SCALE GENOMIC DNA]</scope>
    <source>
        <strain evidence="4">RSA 1356</strain>
    </source>
</reference>
<evidence type="ECO:0000256" key="2">
    <source>
        <dbReference type="SAM" id="SignalP"/>
    </source>
</evidence>
<evidence type="ECO:0000313" key="4">
    <source>
        <dbReference type="Proteomes" id="UP000271241"/>
    </source>
</evidence>
<accession>A0A4P9XSW1</accession>
<feature type="compositionally biased region" description="Low complexity" evidence="1">
    <location>
        <begin position="58"/>
        <end position="70"/>
    </location>
</feature>
<evidence type="ECO:0000313" key="3">
    <source>
        <dbReference type="EMBL" id="RKP09245.1"/>
    </source>
</evidence>
<sequence length="253" mass="27900">MRYMRIFLASAGAAALAIGCHGAKTAGTHAPMAALDQMEIWQTQQRLADVLPKEESKLPSPSVSPKPSSTPKDVWAIIMDAQHRFVNEIVAITRGPPRKFSKMLIRRVAASMPAEVRAVQQRSQNSSQLPMAFSMLADKNKLLAWLKKSLNVLMYPVMNSLLPAMRAARKLLATDLGNIGKTVIEALVLGKPREQWQPVLQRMIGRAIERNSLAMLKTVKEKLQENVPKALMEIFVDGAGMSNELFGMSALVD</sequence>
<dbReference type="Proteomes" id="UP000271241">
    <property type="component" value="Unassembled WGS sequence"/>
</dbReference>
<evidence type="ECO:0000256" key="1">
    <source>
        <dbReference type="SAM" id="MobiDB-lite"/>
    </source>
</evidence>
<dbReference type="PROSITE" id="PS51257">
    <property type="entry name" value="PROKAR_LIPOPROTEIN"/>
    <property type="match status" value="1"/>
</dbReference>
<organism evidence="3 4">
    <name type="scientific">Thamnocephalis sphaerospora</name>
    <dbReference type="NCBI Taxonomy" id="78915"/>
    <lineage>
        <taxon>Eukaryota</taxon>
        <taxon>Fungi</taxon>
        <taxon>Fungi incertae sedis</taxon>
        <taxon>Zoopagomycota</taxon>
        <taxon>Zoopagomycotina</taxon>
        <taxon>Zoopagomycetes</taxon>
        <taxon>Zoopagales</taxon>
        <taxon>Sigmoideomycetaceae</taxon>
        <taxon>Thamnocephalis</taxon>
    </lineage>
</organism>
<feature type="non-terminal residue" evidence="3">
    <location>
        <position position="253"/>
    </location>
</feature>
<feature type="region of interest" description="Disordered" evidence="1">
    <location>
        <begin position="51"/>
        <end position="70"/>
    </location>
</feature>
<protein>
    <submittedName>
        <fullName evidence="3">Uncharacterized protein</fullName>
    </submittedName>
</protein>